<dbReference type="PANTHER" id="PTHR43462:SF1">
    <property type="entry name" value="ALANYL-TRNA EDITING PROTEIN AARSD1"/>
    <property type="match status" value="1"/>
</dbReference>
<reference evidence="6 7" key="1">
    <citation type="submission" date="2024-03" db="EMBL/GenBank/DDBJ databases">
        <title>Human intestinal bacterial collection.</title>
        <authorList>
            <person name="Pauvert C."/>
            <person name="Hitch T.C.A."/>
            <person name="Clavel T."/>
        </authorList>
    </citation>
    <scope>NUCLEOTIDE SEQUENCE [LARGE SCALE GENOMIC DNA]</scope>
    <source>
        <strain evidence="6 7">CLA-AP-H27</strain>
    </source>
</reference>
<proteinExistence type="predicted"/>
<evidence type="ECO:0000256" key="1">
    <source>
        <dbReference type="ARBA" id="ARBA00001947"/>
    </source>
</evidence>
<keyword evidence="6" id="KW-0436">Ligase</keyword>
<dbReference type="PANTHER" id="PTHR43462">
    <property type="entry name" value="ALANYL-TRNA EDITING PROTEIN"/>
    <property type="match status" value="1"/>
</dbReference>
<dbReference type="Pfam" id="PF01411">
    <property type="entry name" value="tRNA-synt_2c"/>
    <property type="match status" value="1"/>
</dbReference>
<protein>
    <submittedName>
        <fullName evidence="6">Alanine--tRNA ligase-related protein</fullName>
    </submittedName>
</protein>
<evidence type="ECO:0000313" key="6">
    <source>
        <dbReference type="EMBL" id="MEQ2564000.1"/>
    </source>
</evidence>
<dbReference type="Proteomes" id="UP001437460">
    <property type="component" value="Unassembled WGS sequence"/>
</dbReference>
<dbReference type="SMART" id="SM00863">
    <property type="entry name" value="tRNA_SAD"/>
    <property type="match status" value="1"/>
</dbReference>
<evidence type="ECO:0000259" key="5">
    <source>
        <dbReference type="PROSITE" id="PS50860"/>
    </source>
</evidence>
<keyword evidence="7" id="KW-1185">Reference proteome</keyword>
<accession>A0ABV1HNU3</accession>
<dbReference type="SUPFAM" id="SSF50447">
    <property type="entry name" value="Translation proteins"/>
    <property type="match status" value="1"/>
</dbReference>
<comment type="subcellular location">
    <subcellularLocation>
        <location evidence="2">Cytoplasm</location>
    </subcellularLocation>
</comment>
<name>A0ABV1HNU3_9FIRM</name>
<dbReference type="InterPro" id="IPR018165">
    <property type="entry name" value="Ala-tRNA-synth_IIc_core"/>
</dbReference>
<dbReference type="GO" id="GO:0016874">
    <property type="term" value="F:ligase activity"/>
    <property type="evidence" value="ECO:0007669"/>
    <property type="project" value="UniProtKB-KW"/>
</dbReference>
<dbReference type="Gene3D" id="2.40.30.130">
    <property type="match status" value="1"/>
</dbReference>
<dbReference type="RefSeq" id="WP_349230059.1">
    <property type="nucleotide sequence ID" value="NZ_JBBMFJ010000029.1"/>
</dbReference>
<gene>
    <name evidence="6" type="ORF">WMO41_12640</name>
</gene>
<keyword evidence="4" id="KW-0862">Zinc</keyword>
<dbReference type="InterPro" id="IPR051335">
    <property type="entry name" value="Alanyl-tRNA_Editing_Enzymes"/>
</dbReference>
<feature type="domain" description="Alanyl-transfer RNA synthetases family profile" evidence="5">
    <location>
        <begin position="1"/>
        <end position="222"/>
    </location>
</feature>
<keyword evidence="3" id="KW-0479">Metal-binding</keyword>
<sequence length="387" mass="43614">MTKKLYYEDSHQDSCHATVLSCEWNEKKQCYEVVLDQTVFFPEGGGQYADTGVLGGVKVLDVQEKGNLIIHYTDGELQPGTEVDGSINYEERFSKMQQHTGEHIVSGIVHRTFGYDNVGFHLGQELVTMDFNGTFTPEQLQQVEYEANEAVVKNLPIVVTYPSKEELDQLDYRSKKELSGQIRIVEIPGYDVCACCAPHVKLTGEVGIIRLIDAVKYKGGTRVTMVCGFRALKDYRMKEDNMREISRQLSAKPEESAQAVHRLQDEARMWKEKLVRVQIHAMEQILDNLSGDVENYFLFEEDVDKNVARRFVDEGKGKCHGICGIFLGNDTDGYRYILGSESVDLKVFSKGFHETLGGKGGGKPEMIQGTVTGSEEMIRTYMESALK</sequence>
<comment type="caution">
    <text evidence="6">The sequence shown here is derived from an EMBL/GenBank/DDBJ whole genome shotgun (WGS) entry which is preliminary data.</text>
</comment>
<comment type="cofactor">
    <cofactor evidence="1">
        <name>Zn(2+)</name>
        <dbReference type="ChEBI" id="CHEBI:29105"/>
    </cofactor>
</comment>
<dbReference type="EMBL" id="JBBMFJ010000029">
    <property type="protein sequence ID" value="MEQ2564000.1"/>
    <property type="molecule type" value="Genomic_DNA"/>
</dbReference>
<dbReference type="InterPro" id="IPR018163">
    <property type="entry name" value="Thr/Ala-tRNA-synth_IIc_edit"/>
</dbReference>
<dbReference type="Pfam" id="PF07973">
    <property type="entry name" value="tRNA_SAD"/>
    <property type="match status" value="1"/>
</dbReference>
<evidence type="ECO:0000313" key="7">
    <source>
        <dbReference type="Proteomes" id="UP001437460"/>
    </source>
</evidence>
<dbReference type="PROSITE" id="PS50860">
    <property type="entry name" value="AA_TRNA_LIGASE_II_ALA"/>
    <property type="match status" value="1"/>
</dbReference>
<dbReference type="Pfam" id="PF02272">
    <property type="entry name" value="DHHA1"/>
    <property type="match status" value="1"/>
</dbReference>
<evidence type="ECO:0000256" key="4">
    <source>
        <dbReference type="ARBA" id="ARBA00022833"/>
    </source>
</evidence>
<dbReference type="Gene3D" id="3.30.980.10">
    <property type="entry name" value="Threonyl-trna Synthetase, Chain A, domain 2"/>
    <property type="match status" value="1"/>
</dbReference>
<dbReference type="InterPro" id="IPR009000">
    <property type="entry name" value="Transl_B-barrel_sf"/>
</dbReference>
<evidence type="ECO:0000256" key="3">
    <source>
        <dbReference type="ARBA" id="ARBA00022723"/>
    </source>
</evidence>
<dbReference type="SUPFAM" id="SSF55186">
    <property type="entry name" value="ThrRS/AlaRS common domain"/>
    <property type="match status" value="1"/>
</dbReference>
<dbReference type="InterPro" id="IPR018164">
    <property type="entry name" value="Ala-tRNA-synth_IIc_N"/>
</dbReference>
<evidence type="ECO:0000256" key="2">
    <source>
        <dbReference type="ARBA" id="ARBA00004496"/>
    </source>
</evidence>
<dbReference type="InterPro" id="IPR012947">
    <property type="entry name" value="tRNA_SAD"/>
</dbReference>
<organism evidence="6 7">
    <name type="scientific">Ventrimonas faecis</name>
    <dbReference type="NCBI Taxonomy" id="3133170"/>
    <lineage>
        <taxon>Bacteria</taxon>
        <taxon>Bacillati</taxon>
        <taxon>Bacillota</taxon>
        <taxon>Clostridia</taxon>
        <taxon>Lachnospirales</taxon>
        <taxon>Lachnospiraceae</taxon>
        <taxon>Ventrimonas</taxon>
    </lineage>
</organism>
<dbReference type="InterPro" id="IPR003156">
    <property type="entry name" value="DHHA1_dom"/>
</dbReference>